<dbReference type="AlphaFoldDB" id="A0A927PN33"/>
<evidence type="ECO:0000313" key="4">
    <source>
        <dbReference type="Proteomes" id="UP000642993"/>
    </source>
</evidence>
<organism evidence="3 4">
    <name type="scientific">Lolliginicoccus lacisalsi</name>
    <dbReference type="NCBI Taxonomy" id="2742202"/>
    <lineage>
        <taxon>Bacteria</taxon>
        <taxon>Bacillati</taxon>
        <taxon>Actinomycetota</taxon>
        <taxon>Actinomycetes</taxon>
        <taxon>Mycobacteriales</taxon>
        <taxon>Hoyosellaceae</taxon>
        <taxon>Lolliginicoccus</taxon>
    </lineage>
</organism>
<accession>A0A927PN33</accession>
<sequence length="328" mass="36479">MPITTVDRDTEALTMTIVADFAAPLERLWDAYTDPRQIERFWGPPSYPAQFTRHDAAPGGRSVYTMTGPEGEVYHGLWEWQSVQPRHFFEVNDRFAHADGTPNSELPTVRMRFTFEGTDEGSRVTTVSYFHSLDELEKLLEMGMDEGMTEAMGQVDAVLADLSSFAAGRATGTEILSDTKVRISRVIRGPIEDVWRAHTEAGLVRKWMLGPDGWTMPVCEVAINVGQRYRYEWEEAGNGGNRFGFEGELLEAAAPYRMVTTERMIGAPGDGTVNEMTLATVQGGTLMTLVITYPSVELRDMILGTGMADGMEASYRRLEREVLATAVA</sequence>
<dbReference type="Proteomes" id="UP000642993">
    <property type="component" value="Unassembled WGS sequence"/>
</dbReference>
<gene>
    <name evidence="3" type="ORF">HT102_14345</name>
</gene>
<dbReference type="SUPFAM" id="SSF55961">
    <property type="entry name" value="Bet v1-like"/>
    <property type="match status" value="2"/>
</dbReference>
<comment type="caution">
    <text evidence="3">The sequence shown here is derived from an EMBL/GenBank/DDBJ whole genome shotgun (WGS) entry which is preliminary data.</text>
</comment>
<feature type="domain" description="Activator of Hsp90 ATPase homologue 1/2-like C-terminal" evidence="2">
    <location>
        <begin position="190"/>
        <end position="320"/>
    </location>
</feature>
<dbReference type="InterPro" id="IPR023393">
    <property type="entry name" value="START-like_dom_sf"/>
</dbReference>
<proteinExistence type="inferred from homology"/>
<dbReference type="Pfam" id="PF08327">
    <property type="entry name" value="AHSA1"/>
    <property type="match status" value="2"/>
</dbReference>
<dbReference type="CDD" id="cd07814">
    <property type="entry name" value="SRPBCC_CalC_Aha1-like"/>
    <property type="match status" value="1"/>
</dbReference>
<keyword evidence="4" id="KW-1185">Reference proteome</keyword>
<protein>
    <submittedName>
        <fullName evidence="3">SRPBCC domain-containing protein</fullName>
    </submittedName>
</protein>
<evidence type="ECO:0000313" key="3">
    <source>
        <dbReference type="EMBL" id="MBD8507664.1"/>
    </source>
</evidence>
<reference evidence="3" key="1">
    <citation type="submission" date="2020-09" db="EMBL/GenBank/DDBJ databases">
        <title>Hoyosella lacisalsi sp. nov., a halotolerant actinobacterium isolated from soil of Lake Gudzhirganskoe.</title>
        <authorList>
            <person name="Yang Q."/>
            <person name="Guo P.Y."/>
            <person name="Liu S.W."/>
            <person name="Li F.N."/>
            <person name="Sun C.H."/>
        </authorList>
    </citation>
    <scope>NUCLEOTIDE SEQUENCE</scope>
    <source>
        <strain evidence="3">G463</strain>
    </source>
</reference>
<dbReference type="RefSeq" id="WP_192040116.1">
    <property type="nucleotide sequence ID" value="NZ_JACYWE010000009.1"/>
</dbReference>
<name>A0A927PN33_9ACTN</name>
<evidence type="ECO:0000259" key="2">
    <source>
        <dbReference type="Pfam" id="PF08327"/>
    </source>
</evidence>
<dbReference type="EMBL" id="JACYWE010000009">
    <property type="protein sequence ID" value="MBD8507664.1"/>
    <property type="molecule type" value="Genomic_DNA"/>
</dbReference>
<dbReference type="Gene3D" id="3.30.530.20">
    <property type="match status" value="2"/>
</dbReference>
<dbReference type="InterPro" id="IPR013538">
    <property type="entry name" value="ASHA1/2-like_C"/>
</dbReference>
<feature type="domain" description="Activator of Hsp90 ATPase homologue 1/2-like C-terminal" evidence="2">
    <location>
        <begin position="23"/>
        <end position="159"/>
    </location>
</feature>
<evidence type="ECO:0000256" key="1">
    <source>
        <dbReference type="ARBA" id="ARBA00006817"/>
    </source>
</evidence>
<comment type="similarity">
    <text evidence="1">Belongs to the AHA1 family.</text>
</comment>